<dbReference type="Proteomes" id="UP000069697">
    <property type="component" value="Unassembled WGS sequence"/>
</dbReference>
<evidence type="ECO:0000313" key="2">
    <source>
        <dbReference type="Proteomes" id="UP000069697"/>
    </source>
</evidence>
<dbReference type="SUPFAM" id="SSF53335">
    <property type="entry name" value="S-adenosyl-L-methionine-dependent methyltransferases"/>
    <property type="match status" value="1"/>
</dbReference>
<dbReference type="GO" id="GO:0008990">
    <property type="term" value="F:rRNA (guanine-N2-)-methyltransferase activity"/>
    <property type="evidence" value="ECO:0007669"/>
    <property type="project" value="InterPro"/>
</dbReference>
<keyword evidence="1" id="KW-0808">Transferase</keyword>
<dbReference type="RefSeq" id="WP_062835003.1">
    <property type="nucleotide sequence ID" value="NZ_BCNV01000001.1"/>
</dbReference>
<dbReference type="AlphaFoldDB" id="A0A117I1N0"/>
<sequence>MYITTGDKEIASQVERARKLAETTGGTYVPRKRTSLPRLIEHYGIDEILVVLNGRARLFRKDATELEFHPSMGFVRAKRVLRGEADPMLEAGLVIEGDTIIDCTAGLGSDALVFSVAAGKNGQVIACESSQPLYTLLLEGMSHYKSNQPLVDEAFRRIDLRHVDHLELLRSMPDRSCDTVYFDPMFREPMMDSSAIQPLRDYANAHALHEQSIMEARRVARKRVVMKEKRGSAEFDRLGFEILDRANAKTLYGVINVESGS</sequence>
<name>A0A117I1N0_PAEAM</name>
<proteinExistence type="predicted"/>
<evidence type="ECO:0000313" key="1">
    <source>
        <dbReference type="EMBL" id="GAS82459.1"/>
    </source>
</evidence>
<dbReference type="InterPro" id="IPR029063">
    <property type="entry name" value="SAM-dependent_MTases_sf"/>
</dbReference>
<dbReference type="EMBL" id="BCNV01000001">
    <property type="protein sequence ID" value="GAS82459.1"/>
    <property type="molecule type" value="Genomic_DNA"/>
</dbReference>
<dbReference type="InterPro" id="IPR007536">
    <property type="entry name" value="16SrRNA_methylTrfase_J"/>
</dbReference>
<reference evidence="2" key="2">
    <citation type="submission" date="2016-01" db="EMBL/GenBank/DDBJ databases">
        <title>Draft Genome Sequence of Paenibacillus amylolyticus Heshi-A3 that Was Isolated from Fermented Rice Bran with Aging Salted Mackerel, Which Was Named Heshiko as Traditional Fermented Seafood in Japan.</title>
        <authorList>
            <person name="Akuzawa S."/>
            <person name="Nakagawa J."/>
            <person name="Kanekatsu T."/>
            <person name="Kubota E."/>
            <person name="Ohtake R."/>
            <person name="Suzuki T."/>
            <person name="Kanesaki Y."/>
        </authorList>
    </citation>
    <scope>NUCLEOTIDE SEQUENCE [LARGE SCALE GENOMIC DNA]</scope>
    <source>
        <strain evidence="2">Heshi-A3</strain>
    </source>
</reference>
<keyword evidence="1" id="KW-0489">Methyltransferase</keyword>
<dbReference type="PANTHER" id="PTHR36112">
    <property type="entry name" value="RIBOSOMAL RNA SMALL SUBUNIT METHYLTRANSFERASE J"/>
    <property type="match status" value="1"/>
</dbReference>
<dbReference type="PANTHER" id="PTHR36112:SF1">
    <property type="entry name" value="RIBOSOMAL RNA SMALL SUBUNIT METHYLTRANSFERASE J"/>
    <property type="match status" value="1"/>
</dbReference>
<reference evidence="1 2" key="1">
    <citation type="journal article" date="2016" name="Genome Announc.">
        <title>Draft Genome Sequence of Paenibacillus amylolyticus Heshi-A3, Isolated from Fermented Rice Bran in a Japanese Fermented Seafood Dish.</title>
        <authorList>
            <person name="Akuzawa S."/>
            <person name="Nagaoka J."/>
            <person name="Kanekatsu M."/>
            <person name="Kubota E."/>
            <person name="Ohtake R."/>
            <person name="Suzuki T."/>
            <person name="Kanesaki Y."/>
        </authorList>
    </citation>
    <scope>NUCLEOTIDE SEQUENCE [LARGE SCALE GENOMIC DNA]</scope>
    <source>
        <strain evidence="1 2">Heshi-A3</strain>
    </source>
</reference>
<dbReference type="Pfam" id="PF04445">
    <property type="entry name" value="SAM_MT"/>
    <property type="match status" value="1"/>
</dbReference>
<dbReference type="CDD" id="cd02440">
    <property type="entry name" value="AdoMet_MTases"/>
    <property type="match status" value="1"/>
</dbReference>
<dbReference type="Gene3D" id="3.40.50.150">
    <property type="entry name" value="Vaccinia Virus protein VP39"/>
    <property type="match status" value="1"/>
</dbReference>
<accession>A0A117I1N0</accession>
<gene>
    <name evidence="1" type="ORF">PAHA3_2533</name>
</gene>
<protein>
    <submittedName>
        <fullName evidence="1">SAM-dependent methyltransferase</fullName>
    </submittedName>
</protein>
<comment type="caution">
    <text evidence="1">The sequence shown here is derived from an EMBL/GenBank/DDBJ whole genome shotgun (WGS) entry which is preliminary data.</text>
</comment>
<organism evidence="1 2">
    <name type="scientific">Paenibacillus amylolyticus</name>
    <dbReference type="NCBI Taxonomy" id="1451"/>
    <lineage>
        <taxon>Bacteria</taxon>
        <taxon>Bacillati</taxon>
        <taxon>Bacillota</taxon>
        <taxon>Bacilli</taxon>
        <taxon>Bacillales</taxon>
        <taxon>Paenibacillaceae</taxon>
        <taxon>Paenibacillus</taxon>
    </lineage>
</organism>